<evidence type="ECO:0008006" key="3">
    <source>
        <dbReference type="Google" id="ProtNLM"/>
    </source>
</evidence>
<dbReference type="Proteomes" id="UP000748531">
    <property type="component" value="Unassembled WGS sequence"/>
</dbReference>
<reference evidence="1" key="1">
    <citation type="submission" date="2019-05" db="EMBL/GenBank/DDBJ databases">
        <title>Annotation for the trematode Paragonimus heterotremus.</title>
        <authorList>
            <person name="Choi Y.-J."/>
        </authorList>
    </citation>
    <scope>NUCLEOTIDE SEQUENCE</scope>
    <source>
        <strain evidence="1">LC</strain>
    </source>
</reference>
<dbReference type="PANTHER" id="PTHR37984:SF5">
    <property type="entry name" value="PROTEIN NYNRIN-LIKE"/>
    <property type="match status" value="1"/>
</dbReference>
<dbReference type="PANTHER" id="PTHR37984">
    <property type="entry name" value="PROTEIN CBG26694"/>
    <property type="match status" value="1"/>
</dbReference>
<dbReference type="InterPro" id="IPR043128">
    <property type="entry name" value="Rev_trsase/Diguanyl_cyclase"/>
</dbReference>
<dbReference type="Gene3D" id="3.30.70.270">
    <property type="match status" value="1"/>
</dbReference>
<dbReference type="AlphaFoldDB" id="A0A8J4SGK4"/>
<protein>
    <recommendedName>
        <fullName evidence="3">Reverse transcriptase domain-containing protein</fullName>
    </recommendedName>
</protein>
<gene>
    <name evidence="1" type="ORF">PHET_09668</name>
</gene>
<evidence type="ECO:0000313" key="2">
    <source>
        <dbReference type="Proteomes" id="UP000748531"/>
    </source>
</evidence>
<organism evidence="1 2">
    <name type="scientific">Paragonimus heterotremus</name>
    <dbReference type="NCBI Taxonomy" id="100268"/>
    <lineage>
        <taxon>Eukaryota</taxon>
        <taxon>Metazoa</taxon>
        <taxon>Spiralia</taxon>
        <taxon>Lophotrochozoa</taxon>
        <taxon>Platyhelminthes</taxon>
        <taxon>Trematoda</taxon>
        <taxon>Digenea</taxon>
        <taxon>Plagiorchiida</taxon>
        <taxon>Troglotremata</taxon>
        <taxon>Troglotrematidae</taxon>
        <taxon>Paragonimus</taxon>
    </lineage>
</organism>
<accession>A0A8J4SGK4</accession>
<dbReference type="InterPro" id="IPR043502">
    <property type="entry name" value="DNA/RNA_pol_sf"/>
</dbReference>
<dbReference type="EMBL" id="LUCH01007016">
    <property type="protein sequence ID" value="KAF5396963.1"/>
    <property type="molecule type" value="Genomic_DNA"/>
</dbReference>
<name>A0A8J4SGK4_9TREM</name>
<evidence type="ECO:0000313" key="1">
    <source>
        <dbReference type="EMBL" id="KAF5396963.1"/>
    </source>
</evidence>
<proteinExistence type="predicted"/>
<dbReference type="SUPFAM" id="SSF56672">
    <property type="entry name" value="DNA/RNA polymerases"/>
    <property type="match status" value="1"/>
</dbReference>
<sequence>MLTYVPGAAAYLQDIVAIDHNAEDSGQKLDQTFTRLSEYGLRLRTDKYNFRMSSYKCLGIVVDKDDRRPDSANVASTERALPPTDLQIRRSFLRLVSHYGFFLPELHRIQTIYERMMPGGSGPQNVSNLLIVTKPC</sequence>
<dbReference type="OrthoDB" id="10068977at2759"/>
<dbReference type="InterPro" id="IPR050951">
    <property type="entry name" value="Retrovirus_Pol_polyprotein"/>
</dbReference>
<comment type="caution">
    <text evidence="1">The sequence shown here is derived from an EMBL/GenBank/DDBJ whole genome shotgun (WGS) entry which is preliminary data.</text>
</comment>
<keyword evidence="2" id="KW-1185">Reference proteome</keyword>